<evidence type="ECO:0000313" key="3">
    <source>
        <dbReference type="Proteomes" id="UP000029839"/>
    </source>
</evidence>
<keyword evidence="3" id="KW-1185">Reference proteome</keyword>
<organism evidence="2 3">
    <name type="scientific">Cellulomonas carbonis T26</name>
    <dbReference type="NCBI Taxonomy" id="947969"/>
    <lineage>
        <taxon>Bacteria</taxon>
        <taxon>Bacillati</taxon>
        <taxon>Actinomycetota</taxon>
        <taxon>Actinomycetes</taxon>
        <taxon>Micrococcales</taxon>
        <taxon>Cellulomonadaceae</taxon>
        <taxon>Cellulomonas</taxon>
    </lineage>
</organism>
<dbReference type="Proteomes" id="UP000029839">
    <property type="component" value="Unassembled WGS sequence"/>
</dbReference>
<accession>A0A0A0BNL2</accession>
<gene>
    <name evidence="2" type="ORF">N868_01580</name>
</gene>
<evidence type="ECO:0000313" key="2">
    <source>
        <dbReference type="EMBL" id="KGM09535.1"/>
    </source>
</evidence>
<name>A0A0A0BNL2_9CELL</name>
<reference evidence="2 3" key="1">
    <citation type="submission" date="2013-08" db="EMBL/GenBank/DDBJ databases">
        <title>Genome sequencing of Cellulomonas carbonis T26.</title>
        <authorList>
            <person name="Chen F."/>
            <person name="Li Y."/>
            <person name="Wang G."/>
        </authorList>
    </citation>
    <scope>NUCLEOTIDE SEQUENCE [LARGE SCALE GENOMIC DNA]</scope>
    <source>
        <strain evidence="2 3">T26</strain>
    </source>
</reference>
<dbReference type="EMBL" id="AXCY01000091">
    <property type="protein sequence ID" value="KGM09535.1"/>
    <property type="molecule type" value="Genomic_DNA"/>
</dbReference>
<reference evidence="2 3" key="2">
    <citation type="journal article" date="2015" name="Stand. Genomic Sci.">
        <title>Draft genome sequence of Cellulomonas carbonis T26(T) and comparative analysis of six Cellulomonas genomes.</title>
        <authorList>
            <person name="Zhuang W."/>
            <person name="Zhang S."/>
            <person name="Xia X."/>
            <person name="Wang G."/>
        </authorList>
    </citation>
    <scope>NUCLEOTIDE SEQUENCE [LARGE SCALE GENOMIC DNA]</scope>
    <source>
        <strain evidence="2 3">T26</strain>
    </source>
</reference>
<sequence length="104" mass="10564">MARGTTLAGHRPHRRPAVPRKETTVSHHDAHHDDTTGATPQPGGGREDATGTGSLGDTVADPSHAAHPTDGAPSPGPQPGSTSPLPGPDADDPDREGDDRFDAG</sequence>
<feature type="compositionally biased region" description="Basic and acidic residues" evidence="1">
    <location>
        <begin position="19"/>
        <end position="35"/>
    </location>
</feature>
<feature type="region of interest" description="Disordered" evidence="1">
    <location>
        <begin position="1"/>
        <end position="104"/>
    </location>
</feature>
<comment type="caution">
    <text evidence="2">The sequence shown here is derived from an EMBL/GenBank/DDBJ whole genome shotgun (WGS) entry which is preliminary data.</text>
</comment>
<protein>
    <submittedName>
        <fullName evidence="2">Uncharacterized protein</fullName>
    </submittedName>
</protein>
<dbReference type="AlphaFoldDB" id="A0A0A0BNL2"/>
<proteinExistence type="predicted"/>
<evidence type="ECO:0000256" key="1">
    <source>
        <dbReference type="SAM" id="MobiDB-lite"/>
    </source>
</evidence>